<comment type="caution">
    <text evidence="4">The sequence shown here is derived from an EMBL/GenBank/DDBJ whole genome shotgun (WGS) entry which is preliminary data.</text>
</comment>
<dbReference type="Pfam" id="PF04073">
    <property type="entry name" value="tRNA_edit"/>
    <property type="match status" value="1"/>
</dbReference>
<sequence>MFNLALSLKEADIYYELYQHRKIFSNEDALVVKAEQGFSGTETKSLFLKNKKQHYFIFLTFMTKQTDFKKLQRLTGQRLKIVDSVEMEQLTGQKPGAVSPFGYDPSVAIIIDEELLDQEKLVFAPGRPDQTMVILGKDLPAIINLFKNKSYIYPKESNECQKF</sequence>
<dbReference type="RefSeq" id="WP_068709036.1">
    <property type="nucleotide sequence ID" value="NZ_BAAAXQ010000029.1"/>
</dbReference>
<dbReference type="InterPro" id="IPR040285">
    <property type="entry name" value="ProX/PRXD1"/>
</dbReference>
<keyword evidence="2" id="KW-0648">Protein biosynthesis</keyword>
<keyword evidence="5" id="KW-1185">Reference proteome</keyword>
<evidence type="ECO:0000256" key="1">
    <source>
        <dbReference type="ARBA" id="ARBA00010201"/>
    </source>
</evidence>
<evidence type="ECO:0000256" key="2">
    <source>
        <dbReference type="ARBA" id="ARBA00022917"/>
    </source>
</evidence>
<dbReference type="Gene3D" id="3.90.960.10">
    <property type="entry name" value="YbaK/aminoacyl-tRNA synthetase-associated domain"/>
    <property type="match status" value="1"/>
</dbReference>
<dbReference type="EMBL" id="BAAAXQ010000029">
    <property type="protein sequence ID" value="GAA3016105.1"/>
    <property type="molecule type" value="Genomic_DNA"/>
</dbReference>
<proteinExistence type="inferred from homology"/>
<dbReference type="InterPro" id="IPR007214">
    <property type="entry name" value="YbaK/aa-tRNA-synth-assoc-dom"/>
</dbReference>
<feature type="domain" description="YbaK/aminoacyl-tRNA synthetase-associated" evidence="3">
    <location>
        <begin position="39"/>
        <end position="139"/>
    </location>
</feature>
<dbReference type="PANTHER" id="PTHR31423:SF3">
    <property type="entry name" value="PROLYL-TRNA SYNTHETASE ASSOCIATED DOMAIN-CONTAINING PROTEIN 1-RELATED"/>
    <property type="match status" value="1"/>
</dbReference>
<evidence type="ECO:0000259" key="3">
    <source>
        <dbReference type="Pfam" id="PF04073"/>
    </source>
</evidence>
<dbReference type="PANTHER" id="PTHR31423">
    <property type="entry name" value="YBAK DOMAIN-CONTAINING PROTEIN"/>
    <property type="match status" value="1"/>
</dbReference>
<evidence type="ECO:0000313" key="5">
    <source>
        <dbReference type="Proteomes" id="UP001501577"/>
    </source>
</evidence>
<gene>
    <name evidence="4" type="ORF">GCM10019998_10450</name>
</gene>
<reference evidence="4 5" key="1">
    <citation type="journal article" date="2019" name="Int. J. Syst. Evol. Microbiol.">
        <title>The Global Catalogue of Microorganisms (GCM) 10K type strain sequencing project: providing services to taxonomists for standard genome sequencing and annotation.</title>
        <authorList>
            <consortium name="The Broad Institute Genomics Platform"/>
            <consortium name="The Broad Institute Genome Sequencing Center for Infectious Disease"/>
            <person name="Wu L."/>
            <person name="Ma J."/>
        </authorList>
    </citation>
    <scope>NUCLEOTIDE SEQUENCE [LARGE SCALE GENOMIC DNA]</scope>
    <source>
        <strain evidence="4 5">JCM 8736</strain>
    </source>
</reference>
<organism evidence="4 5">
    <name type="scientific">Tetragenococcus solitarius</name>
    <dbReference type="NCBI Taxonomy" id="71453"/>
    <lineage>
        <taxon>Bacteria</taxon>
        <taxon>Bacillati</taxon>
        <taxon>Bacillota</taxon>
        <taxon>Bacilli</taxon>
        <taxon>Lactobacillales</taxon>
        <taxon>Enterococcaceae</taxon>
        <taxon>Tetragenococcus</taxon>
    </lineage>
</organism>
<comment type="similarity">
    <text evidence="1">Belongs to the PRORSD1 family.</text>
</comment>
<protein>
    <submittedName>
        <fullName evidence="4">YbaK/EbsC family protein</fullName>
    </submittedName>
</protein>
<evidence type="ECO:0000313" key="4">
    <source>
        <dbReference type="EMBL" id="GAA3016105.1"/>
    </source>
</evidence>
<accession>A0ABN3Y899</accession>
<dbReference type="InterPro" id="IPR036754">
    <property type="entry name" value="YbaK/aa-tRNA-synt-asso_dom_sf"/>
</dbReference>
<name>A0ABN3Y899_9ENTE</name>
<dbReference type="SUPFAM" id="SSF55826">
    <property type="entry name" value="YbaK/ProRS associated domain"/>
    <property type="match status" value="1"/>
</dbReference>
<dbReference type="Proteomes" id="UP001501577">
    <property type="component" value="Unassembled WGS sequence"/>
</dbReference>